<dbReference type="AlphaFoldDB" id="A0A1N6LZV5"/>
<dbReference type="Proteomes" id="UP000184774">
    <property type="component" value="Unassembled WGS sequence"/>
</dbReference>
<dbReference type="EMBL" id="CP046269">
    <property type="protein sequence ID" value="QMV16867.1"/>
    <property type="molecule type" value="Genomic_DNA"/>
</dbReference>
<dbReference type="GO" id="GO:0005829">
    <property type="term" value="C:cytosol"/>
    <property type="evidence" value="ECO:0007669"/>
    <property type="project" value="TreeGrafter"/>
</dbReference>
<dbReference type="InterPro" id="IPR029039">
    <property type="entry name" value="Flavoprotein-like_sf"/>
</dbReference>
<dbReference type="Proteomes" id="UP000515264">
    <property type="component" value="Chromosome 2"/>
</dbReference>
<sequence>MMKKILVINANPKSSSFCKSLAEKYTSVVADKHDVEQIHIGDLNFEISLNEGYDEIATLEPDLLEFQKKIQWAEHIVIISPVWWGTIPAKFKGAIDRTFLPSFSFKYVEGKSIPQKLLKGRTSELIITLDTPLFWYKLLYGNPIYKQLKHAILDFCGIKNTSSTYFGPMMNASHSHREAWLNKTAQLASKVK</sequence>
<evidence type="ECO:0000256" key="1">
    <source>
        <dbReference type="ARBA" id="ARBA00006252"/>
    </source>
</evidence>
<dbReference type="PANTHER" id="PTHR10204:SF34">
    <property type="entry name" value="NAD(P)H DEHYDROGENASE [QUINONE] 1 ISOFORM 1"/>
    <property type="match status" value="1"/>
</dbReference>
<comment type="similarity">
    <text evidence="1">Belongs to the NAD(P)H dehydrogenase (quinone) family.</text>
</comment>
<dbReference type="RefSeq" id="WP_306345718.1">
    <property type="nucleotide sequence ID" value="NZ_AP024908.1"/>
</dbReference>
<evidence type="ECO:0000313" key="7">
    <source>
        <dbReference type="Proteomes" id="UP000515264"/>
    </source>
</evidence>
<gene>
    <name evidence="5" type="ORF">VSP9026_00279</name>
    <name evidence="4" type="ORF">Vspart_04285</name>
</gene>
<dbReference type="GO" id="GO:0003955">
    <property type="term" value="F:NAD(P)H dehydrogenase (quinone) activity"/>
    <property type="evidence" value="ECO:0007669"/>
    <property type="project" value="TreeGrafter"/>
</dbReference>
<reference evidence="4 7" key="3">
    <citation type="journal article" date="2020" name="J. Nat. Prod.">
        <title>Genomics-Metabolomics Profiling Disclosed Marine Vibrio spartinae 3.6 as a Producer of a New Branched Side Chain Prodigiosin.</title>
        <authorList>
            <person name="Vitale G.A."/>
            <person name="Sciarretta M."/>
            <person name="Palma Esposito F."/>
            <person name="January G.G."/>
            <person name="Giaccio M."/>
            <person name="Bunk B."/>
            <person name="Sproer C."/>
            <person name="Bajerski F."/>
            <person name="Power D."/>
            <person name="Festa C."/>
            <person name="Monti M.C."/>
            <person name="D'Auria M.V."/>
            <person name="de Pascale D."/>
        </authorList>
    </citation>
    <scope>NUCLEOTIDE SEQUENCE [LARGE SCALE GENOMIC DNA]</scope>
    <source>
        <strain evidence="4 7">3.6</strain>
    </source>
</reference>
<protein>
    <submittedName>
        <fullName evidence="4">Azoreductase</fullName>
    </submittedName>
</protein>
<feature type="domain" description="Flavodoxin-like fold" evidence="3">
    <location>
        <begin position="3"/>
        <end position="179"/>
    </location>
</feature>
<reference evidence="5 6" key="1">
    <citation type="submission" date="2016-12" db="EMBL/GenBank/DDBJ databases">
        <authorList>
            <person name="Song W.-J."/>
            <person name="Kurnit D.M."/>
        </authorList>
    </citation>
    <scope>NUCLEOTIDE SEQUENCE [LARGE SCALE GENOMIC DNA]</scope>
    <source>
        <strain evidence="5 6">CECT 9026</strain>
    </source>
</reference>
<evidence type="ECO:0000256" key="2">
    <source>
        <dbReference type="ARBA" id="ARBA00023002"/>
    </source>
</evidence>
<name>A0A1N6LZV5_9VIBR</name>
<dbReference type="InterPro" id="IPR051545">
    <property type="entry name" value="NAD(P)H_dehydrogenase_qn"/>
</dbReference>
<dbReference type="PANTHER" id="PTHR10204">
    <property type="entry name" value="NAD P H OXIDOREDUCTASE-RELATED"/>
    <property type="match status" value="1"/>
</dbReference>
<evidence type="ECO:0000259" key="3">
    <source>
        <dbReference type="Pfam" id="PF02525"/>
    </source>
</evidence>
<reference evidence="4" key="2">
    <citation type="submission" date="2019-11" db="EMBL/GenBank/DDBJ databases">
        <authorList>
            <person name="January G."/>
            <person name="Bunk B."/>
        </authorList>
    </citation>
    <scope>NUCLEOTIDE SEQUENCE</scope>
    <source>
        <strain evidence="4">3.6</strain>
    </source>
</reference>
<accession>A0A1N6LZV5</accession>
<organism evidence="5 6">
    <name type="scientific">Vibrio spartinae</name>
    <dbReference type="NCBI Taxonomy" id="1918945"/>
    <lineage>
        <taxon>Bacteria</taxon>
        <taxon>Pseudomonadati</taxon>
        <taxon>Pseudomonadota</taxon>
        <taxon>Gammaproteobacteria</taxon>
        <taxon>Vibrionales</taxon>
        <taxon>Vibrionaceae</taxon>
        <taxon>Vibrio</taxon>
    </lineage>
</organism>
<dbReference type="InterPro" id="IPR003680">
    <property type="entry name" value="Flavodoxin_fold"/>
</dbReference>
<dbReference type="Gene3D" id="3.40.50.360">
    <property type="match status" value="1"/>
</dbReference>
<dbReference type="EMBL" id="FSSB01000002">
    <property type="protein sequence ID" value="SIO92661.1"/>
    <property type="molecule type" value="Genomic_DNA"/>
</dbReference>
<evidence type="ECO:0000313" key="6">
    <source>
        <dbReference type="Proteomes" id="UP000184774"/>
    </source>
</evidence>
<proteinExistence type="inferred from homology"/>
<keyword evidence="7" id="KW-1185">Reference proteome</keyword>
<dbReference type="Pfam" id="PF02525">
    <property type="entry name" value="Flavodoxin_2"/>
    <property type="match status" value="1"/>
</dbReference>
<dbReference type="SUPFAM" id="SSF52218">
    <property type="entry name" value="Flavoproteins"/>
    <property type="match status" value="1"/>
</dbReference>
<keyword evidence="2" id="KW-0560">Oxidoreductase</keyword>
<evidence type="ECO:0000313" key="5">
    <source>
        <dbReference type="EMBL" id="SIO92661.1"/>
    </source>
</evidence>
<evidence type="ECO:0000313" key="4">
    <source>
        <dbReference type="EMBL" id="QMV16867.1"/>
    </source>
</evidence>